<dbReference type="AlphaFoldDB" id="A0A1X2IYU7"/>
<evidence type="ECO:0000256" key="1">
    <source>
        <dbReference type="SAM" id="MobiDB-lite"/>
    </source>
</evidence>
<dbReference type="EMBL" id="MCGE01000002">
    <property type="protein sequence ID" value="ORZ24478.1"/>
    <property type="molecule type" value="Genomic_DNA"/>
</dbReference>
<keyword evidence="3" id="KW-1185">Reference proteome</keyword>
<sequence>MTSLATKFMERKVKRYASGRAADLLNPTQQYVNDPEIRQAKEEAAAIANKRHWWKRQHQPDIILSERDRQILRSVKRRATYLDKGCDCCCFTFGFDFVIGLIPGVGDLIGMILGLELIKVAVKADIPRHLQIQMVTNVMVDFLVGLVPIVGDVLDAVVKSNWRNAMILEDYLMLRRRDEIRAERGLPKHEDRLVRDDHNDNDDNRDGPIRIHSPELQHIDTPNQHQNQQMQSVSNETMSATPAQKNEKNGTFWSRF</sequence>
<feature type="compositionally biased region" description="Polar residues" evidence="1">
    <location>
        <begin position="220"/>
        <end position="256"/>
    </location>
</feature>
<gene>
    <name evidence="2" type="ORF">BCR42DRAFT_342792</name>
</gene>
<feature type="region of interest" description="Disordered" evidence="1">
    <location>
        <begin position="191"/>
        <end position="256"/>
    </location>
</feature>
<evidence type="ECO:0008006" key="4">
    <source>
        <dbReference type="Google" id="ProtNLM"/>
    </source>
</evidence>
<name>A0A1X2IYU7_9FUNG</name>
<comment type="caution">
    <text evidence="2">The sequence shown here is derived from an EMBL/GenBank/DDBJ whole genome shotgun (WGS) entry which is preliminary data.</text>
</comment>
<organism evidence="2 3">
    <name type="scientific">Absidia repens</name>
    <dbReference type="NCBI Taxonomy" id="90262"/>
    <lineage>
        <taxon>Eukaryota</taxon>
        <taxon>Fungi</taxon>
        <taxon>Fungi incertae sedis</taxon>
        <taxon>Mucoromycota</taxon>
        <taxon>Mucoromycotina</taxon>
        <taxon>Mucoromycetes</taxon>
        <taxon>Mucorales</taxon>
        <taxon>Cunninghamellaceae</taxon>
        <taxon>Absidia</taxon>
    </lineage>
</organism>
<proteinExistence type="predicted"/>
<dbReference type="OrthoDB" id="2103474at2759"/>
<dbReference type="InterPro" id="IPR025187">
    <property type="entry name" value="DUF4112"/>
</dbReference>
<dbReference type="Pfam" id="PF13430">
    <property type="entry name" value="DUF4112"/>
    <property type="match status" value="1"/>
</dbReference>
<protein>
    <recommendedName>
        <fullName evidence="4">DUF4112 domain-containing protein</fullName>
    </recommendedName>
</protein>
<accession>A0A1X2IYU7</accession>
<reference evidence="2 3" key="1">
    <citation type="submission" date="2016-07" db="EMBL/GenBank/DDBJ databases">
        <title>Pervasive Adenine N6-methylation of Active Genes in Fungi.</title>
        <authorList>
            <consortium name="DOE Joint Genome Institute"/>
            <person name="Mondo S.J."/>
            <person name="Dannebaum R.O."/>
            <person name="Kuo R.C."/>
            <person name="Labutti K."/>
            <person name="Haridas S."/>
            <person name="Kuo A."/>
            <person name="Salamov A."/>
            <person name="Ahrendt S.R."/>
            <person name="Lipzen A."/>
            <person name="Sullivan W."/>
            <person name="Andreopoulos W.B."/>
            <person name="Clum A."/>
            <person name="Lindquist E."/>
            <person name="Daum C."/>
            <person name="Ramamoorthy G.K."/>
            <person name="Gryganskyi A."/>
            <person name="Culley D."/>
            <person name="Magnuson J.K."/>
            <person name="James T.Y."/>
            <person name="O'Malley M.A."/>
            <person name="Stajich J.E."/>
            <person name="Spatafora J.W."/>
            <person name="Visel A."/>
            <person name="Grigoriev I.V."/>
        </authorList>
    </citation>
    <scope>NUCLEOTIDE SEQUENCE [LARGE SCALE GENOMIC DNA]</scope>
    <source>
        <strain evidence="2 3">NRRL 1336</strain>
    </source>
</reference>
<dbReference type="PANTHER" id="PTHR35519">
    <property type="entry name" value="MEMBRANE PROTEINS"/>
    <property type="match status" value="1"/>
</dbReference>
<evidence type="ECO:0000313" key="3">
    <source>
        <dbReference type="Proteomes" id="UP000193560"/>
    </source>
</evidence>
<dbReference type="PANTHER" id="PTHR35519:SF2">
    <property type="entry name" value="PH DOMAIN PROTEIN"/>
    <property type="match status" value="1"/>
</dbReference>
<dbReference type="Proteomes" id="UP000193560">
    <property type="component" value="Unassembled WGS sequence"/>
</dbReference>
<feature type="compositionally biased region" description="Basic and acidic residues" evidence="1">
    <location>
        <begin position="191"/>
        <end position="218"/>
    </location>
</feature>
<dbReference type="STRING" id="90262.A0A1X2IYU7"/>
<evidence type="ECO:0000313" key="2">
    <source>
        <dbReference type="EMBL" id="ORZ24478.1"/>
    </source>
</evidence>